<accession>A0ABR8PV57</accession>
<gene>
    <name evidence="1" type="ORF">H9661_11815</name>
</gene>
<dbReference type="RefSeq" id="WP_191768936.1">
    <property type="nucleotide sequence ID" value="NZ_JACSRA010000018.1"/>
</dbReference>
<keyword evidence="2" id="KW-1185">Reference proteome</keyword>
<evidence type="ECO:0008006" key="3">
    <source>
        <dbReference type="Google" id="ProtNLM"/>
    </source>
</evidence>
<proteinExistence type="predicted"/>
<dbReference type="SUPFAM" id="SSF50998">
    <property type="entry name" value="Quinoprotein alcohol dehydrogenase-like"/>
    <property type="match status" value="1"/>
</dbReference>
<protein>
    <recommendedName>
        <fullName evidence="3">DUF5050 domain-containing protein</fullName>
    </recommendedName>
</protein>
<dbReference type="EMBL" id="JACSRA010000018">
    <property type="protein sequence ID" value="MBD7912045.1"/>
    <property type="molecule type" value="Genomic_DNA"/>
</dbReference>
<evidence type="ECO:0000313" key="1">
    <source>
        <dbReference type="EMBL" id="MBD7912045.1"/>
    </source>
</evidence>
<sequence length="370" mass="43090">MNTKRNYIIGIILLLVASSIIFTKTQSKEVNNKWYIYFAPTSTEVAYGNKDATLVEVNSDGNLKYYHTDAYPCSGLINYEKDIIFQNPKGLSSLKSNSLNQDITKDINTIGYNMADTIKNCEIFYFLSNECFKKDFYSSKLIIGDSGKQSLHQIEGFVNAYGNDNDNIYLVTSNMKNRYLKQIQKISINSQDDISIQKNDITFDTIIGSDNKMIINDDYIYCFTIKERFSVSLLKISTKTLKVENVFDLIKFNDKEDNDKYYPISTNSIFYFDDKIYYPTKEGKVYSFNIKNNEFVKEFSIKNYSLNPQSNLISYYSKLNNEIYFLYLDNVKNKYCICTYDLNGNLKNSLYLYNLNINNKLYAHSFIKED</sequence>
<comment type="caution">
    <text evidence="1">The sequence shown here is derived from an EMBL/GenBank/DDBJ whole genome shotgun (WGS) entry which is preliminary data.</text>
</comment>
<organism evidence="1 2">
    <name type="scientific">Clostridium cibarium</name>
    <dbReference type="NCBI Taxonomy" id="2762247"/>
    <lineage>
        <taxon>Bacteria</taxon>
        <taxon>Bacillati</taxon>
        <taxon>Bacillota</taxon>
        <taxon>Clostridia</taxon>
        <taxon>Eubacteriales</taxon>
        <taxon>Clostridiaceae</taxon>
        <taxon>Clostridium</taxon>
    </lineage>
</organism>
<reference evidence="1 2" key="1">
    <citation type="submission" date="2020-08" db="EMBL/GenBank/DDBJ databases">
        <title>A Genomic Blueprint of the Chicken Gut Microbiome.</title>
        <authorList>
            <person name="Gilroy R."/>
            <person name="Ravi A."/>
            <person name="Getino M."/>
            <person name="Pursley I."/>
            <person name="Horton D.L."/>
            <person name="Alikhan N.-F."/>
            <person name="Baker D."/>
            <person name="Gharbi K."/>
            <person name="Hall N."/>
            <person name="Watson M."/>
            <person name="Adriaenssens E.M."/>
            <person name="Foster-Nyarko E."/>
            <person name="Jarju S."/>
            <person name="Secka A."/>
            <person name="Antonio M."/>
            <person name="Oren A."/>
            <person name="Chaudhuri R."/>
            <person name="La Ragione R.M."/>
            <person name="Hildebrand F."/>
            <person name="Pallen M.J."/>
        </authorList>
    </citation>
    <scope>NUCLEOTIDE SEQUENCE [LARGE SCALE GENOMIC DNA]</scope>
    <source>
        <strain evidence="1 2">Sa3CVN1</strain>
    </source>
</reference>
<dbReference type="InterPro" id="IPR011047">
    <property type="entry name" value="Quinoprotein_ADH-like_sf"/>
</dbReference>
<evidence type="ECO:0000313" key="2">
    <source>
        <dbReference type="Proteomes" id="UP000627781"/>
    </source>
</evidence>
<dbReference type="Proteomes" id="UP000627781">
    <property type="component" value="Unassembled WGS sequence"/>
</dbReference>
<name>A0ABR8PV57_9CLOT</name>